<feature type="domain" description="DUF1653" evidence="1">
    <location>
        <begin position="3"/>
        <end position="63"/>
    </location>
</feature>
<accession>A0A1F7TK59</accession>
<sequence length="66" mass="7580">MLGVYEHYKGNCYEVIAEGKIEATLEPCVIYRALYGEGDVWVRPTADFLAEVEKDGVRVPRFRKVE</sequence>
<dbReference type="EMBL" id="MGDT01000007">
    <property type="protein sequence ID" value="OGL66403.1"/>
    <property type="molecule type" value="Genomic_DNA"/>
</dbReference>
<dbReference type="InterPro" id="IPR037135">
    <property type="entry name" value="DUF1653-like_dom_sf"/>
</dbReference>
<name>A0A1F7TK59_9BACT</name>
<dbReference type="Proteomes" id="UP000177885">
    <property type="component" value="Unassembled WGS sequence"/>
</dbReference>
<evidence type="ECO:0000313" key="3">
    <source>
        <dbReference type="Proteomes" id="UP000177885"/>
    </source>
</evidence>
<reference evidence="2 3" key="1">
    <citation type="journal article" date="2016" name="Nat. Commun.">
        <title>Thousands of microbial genomes shed light on interconnected biogeochemical processes in an aquifer system.</title>
        <authorList>
            <person name="Anantharaman K."/>
            <person name="Brown C.T."/>
            <person name="Hug L.A."/>
            <person name="Sharon I."/>
            <person name="Castelle C.J."/>
            <person name="Probst A.J."/>
            <person name="Thomas B.C."/>
            <person name="Singh A."/>
            <person name="Wilkins M.J."/>
            <person name="Karaoz U."/>
            <person name="Brodie E.L."/>
            <person name="Williams K.H."/>
            <person name="Hubbard S.S."/>
            <person name="Banfield J.F."/>
        </authorList>
    </citation>
    <scope>NUCLEOTIDE SEQUENCE [LARGE SCALE GENOMIC DNA]</scope>
</reference>
<gene>
    <name evidence="2" type="ORF">A2856_01775</name>
</gene>
<dbReference type="InterPro" id="IPR023387">
    <property type="entry name" value="DUF1653-like_dom"/>
</dbReference>
<proteinExistence type="predicted"/>
<comment type="caution">
    <text evidence="2">The sequence shown here is derived from an EMBL/GenBank/DDBJ whole genome shotgun (WGS) entry which is preliminary data.</text>
</comment>
<evidence type="ECO:0000259" key="1">
    <source>
        <dbReference type="Pfam" id="PF07866"/>
    </source>
</evidence>
<dbReference type="AlphaFoldDB" id="A0A1F7TK59"/>
<protein>
    <recommendedName>
        <fullName evidence="1">DUF1653 domain-containing protein</fullName>
    </recommendedName>
</protein>
<organism evidence="2 3">
    <name type="scientific">Candidatus Uhrbacteria bacterium RIFCSPHIGHO2_01_FULL_63_20</name>
    <dbReference type="NCBI Taxonomy" id="1802385"/>
    <lineage>
        <taxon>Bacteria</taxon>
        <taxon>Candidatus Uhriibacteriota</taxon>
    </lineage>
</organism>
<dbReference type="STRING" id="1802385.A2856_01775"/>
<dbReference type="Gene3D" id="2.30.30.320">
    <property type="entry name" value="DUF1653-like domain"/>
    <property type="match status" value="1"/>
</dbReference>
<evidence type="ECO:0000313" key="2">
    <source>
        <dbReference type="EMBL" id="OGL66403.1"/>
    </source>
</evidence>
<dbReference type="Pfam" id="PF07866">
    <property type="entry name" value="DUF1653"/>
    <property type="match status" value="1"/>
</dbReference>